<evidence type="ECO:0000313" key="2">
    <source>
        <dbReference type="Proteomes" id="UP001057402"/>
    </source>
</evidence>
<protein>
    <submittedName>
        <fullName evidence="1">Uncharacterized protein</fullName>
    </submittedName>
</protein>
<evidence type="ECO:0000313" key="1">
    <source>
        <dbReference type="EMBL" id="KAI4374209.1"/>
    </source>
</evidence>
<keyword evidence="2" id="KW-1185">Reference proteome</keyword>
<accession>A0ACB9R999</accession>
<dbReference type="Proteomes" id="UP001057402">
    <property type="component" value="Chromosome 4"/>
</dbReference>
<gene>
    <name evidence="1" type="ORF">MLD38_012226</name>
</gene>
<organism evidence="1 2">
    <name type="scientific">Melastoma candidum</name>
    <dbReference type="NCBI Taxonomy" id="119954"/>
    <lineage>
        <taxon>Eukaryota</taxon>
        <taxon>Viridiplantae</taxon>
        <taxon>Streptophyta</taxon>
        <taxon>Embryophyta</taxon>
        <taxon>Tracheophyta</taxon>
        <taxon>Spermatophyta</taxon>
        <taxon>Magnoliopsida</taxon>
        <taxon>eudicotyledons</taxon>
        <taxon>Gunneridae</taxon>
        <taxon>Pentapetalae</taxon>
        <taxon>rosids</taxon>
        <taxon>malvids</taxon>
        <taxon>Myrtales</taxon>
        <taxon>Melastomataceae</taxon>
        <taxon>Melastomatoideae</taxon>
        <taxon>Melastomateae</taxon>
        <taxon>Melastoma</taxon>
    </lineage>
</organism>
<reference evidence="2" key="1">
    <citation type="journal article" date="2023" name="Front. Plant Sci.">
        <title>Chromosomal-level genome assembly of Melastoma candidum provides insights into trichome evolution.</title>
        <authorList>
            <person name="Zhong Y."/>
            <person name="Wu W."/>
            <person name="Sun C."/>
            <person name="Zou P."/>
            <person name="Liu Y."/>
            <person name="Dai S."/>
            <person name="Zhou R."/>
        </authorList>
    </citation>
    <scope>NUCLEOTIDE SEQUENCE [LARGE SCALE GENOMIC DNA]</scope>
</reference>
<comment type="caution">
    <text evidence="1">The sequence shown here is derived from an EMBL/GenBank/DDBJ whole genome shotgun (WGS) entry which is preliminary data.</text>
</comment>
<sequence length="422" mass="49014">MAEKSQTGVLDTSSIWAVEKRFRSLVVLLLLATLLTVVYLSRESAKEVVINTGTTAASNSEVTTPRNSTKTEECDLFSGMWVFDNISYPLYQEKECKYMSDQLACIKYGRKDLKYQHYRWQPHGCDLPRFNASMLLDQLRNKRLVYVGDSLNRGQWVSMVCLVESAISPARKSFSYHHNNSLIVFQVSDYNASIEFYWAPLLVESNSDDPFNHRLPDRIVRIQAIEKHARHWSDADVLVFNSYLWWRRPEMKLLWGSFEAGDGLYKDVLMPRAYEMALQTWSDWMEIHVNRTKTRVVFVTMSPTHEKAEEWDGVPGRNCYGETEPVTKEGYRGSDWDPAIMQAVEVAMERLRKKGLLVEVLNITQLSEYRKEAHPTVYRRQWEPLTTSQLANPISFADCTHWCLPGVPDIWNQLLYASIFYE</sequence>
<proteinExistence type="predicted"/>
<dbReference type="EMBL" id="CM042883">
    <property type="protein sequence ID" value="KAI4374209.1"/>
    <property type="molecule type" value="Genomic_DNA"/>
</dbReference>
<name>A0ACB9R999_9MYRT</name>